<reference evidence="2" key="1">
    <citation type="submission" date="2017-06" db="EMBL/GenBank/DDBJ databases">
        <authorList>
            <person name="Varghese N."/>
            <person name="Submissions S."/>
        </authorList>
    </citation>
    <scope>NUCLEOTIDE SEQUENCE [LARGE SCALE GENOMIC DNA]</scope>
    <source>
        <strain evidence="2">DSM 22348</strain>
    </source>
</reference>
<accession>A0A239EPP1</accession>
<evidence type="ECO:0000313" key="2">
    <source>
        <dbReference type="Proteomes" id="UP000198407"/>
    </source>
</evidence>
<sequence>MTQPSRDYTRLLNTLIDQRIAAAPRRSPWFHLNPGERADFLGEVDARLLEIQRTTLSVLAAQCYSMQDNPRDIDEHLELLRLRRERLGDASAYRQALDRDIALYSRQQAAMHGFEGAWRKALRLLRAGDGLRAPCPGLLVRLQRMIDLLQRKIDVEGASRITPFARQQGWKAVAERYRALLAAPSDNTVAALERIPSASDALPVNLSLLLMEERPGHVRMNVALVDPSYERRYKDLYLEHGRLATRTRGLMNFSFGTLARSLAWQQQYRLKHEPAQAWSPTFAPIRSVLVRTAFIEAFLGDYLVSESTLRGGFLVRVLDDGYWLRAVNVDRKVCNQIGIEAFDDPNGEARTRNVSVPRRLDQLLNRYADIASFQTIAVQSYARSHYDPDRDGRFVDVREVERTLGFGEHLYLLELPRDGEYLAATPFGVMELQGERVNSRHLCVSEVQAAYAHNAAFFDRLEALRDAGEGACPWLNHPRERSAFMAQWLRLLERNHLTPGGLLPVPDAPRDGRRDIKGNHLGKVLWERAFADRVWRWRALDPLLSALAGRLRRREDRHTWLDDAYLQSTLAQARHLLGERLPALPHQARALRLLDILLADEPAEPLLDSDDGRSLRMQVLFQCLRVLAGQPAVGNRLLRPDPYLILNARPETLLAADNSWLIAEDKYRGYHQYSADPRHPHTDYMDQLDTPFSGGVSGVTEALCRDLPGLFDGPPSVTTYWRFQLANSAFWLRNGYHSLFETLYVAACEEPPAEDAIGARLQALFERCSAVGTPAGALYDGAMALILALVNRDLAAAEHLSVARYCGG</sequence>
<protein>
    <submittedName>
        <fullName evidence="1">Uncharacterized protein</fullName>
    </submittedName>
</protein>
<dbReference type="RefSeq" id="WP_052419570.1">
    <property type="nucleotide sequence ID" value="NZ_FZOL01000008.1"/>
</dbReference>
<dbReference type="EMBL" id="FZOL01000008">
    <property type="protein sequence ID" value="SNS45892.1"/>
    <property type="molecule type" value="Genomic_DNA"/>
</dbReference>
<proteinExistence type="predicted"/>
<dbReference type="OrthoDB" id="5489595at2"/>
<keyword evidence="2" id="KW-1185">Reference proteome</keyword>
<gene>
    <name evidence="1" type="ORF">SAMN05444352_10878</name>
</gene>
<dbReference type="Proteomes" id="UP000198407">
    <property type="component" value="Unassembled WGS sequence"/>
</dbReference>
<name>A0A239EPP1_9PSED</name>
<dbReference type="STRING" id="1215104.GCA_000730585_00225"/>
<organism evidence="1 2">
    <name type="scientific">Pseudomonas japonica</name>
    <dbReference type="NCBI Taxonomy" id="256466"/>
    <lineage>
        <taxon>Bacteria</taxon>
        <taxon>Pseudomonadati</taxon>
        <taxon>Pseudomonadota</taxon>
        <taxon>Gammaproteobacteria</taxon>
        <taxon>Pseudomonadales</taxon>
        <taxon>Pseudomonadaceae</taxon>
        <taxon>Pseudomonas</taxon>
    </lineage>
</organism>
<evidence type="ECO:0000313" key="1">
    <source>
        <dbReference type="EMBL" id="SNS45892.1"/>
    </source>
</evidence>
<dbReference type="AlphaFoldDB" id="A0A239EPP1"/>